<dbReference type="InterPro" id="IPR013656">
    <property type="entry name" value="PAS_4"/>
</dbReference>
<dbReference type="PROSITE" id="PS51832">
    <property type="entry name" value="HD_GYP"/>
    <property type="match status" value="1"/>
</dbReference>
<dbReference type="Gene3D" id="3.30.450.40">
    <property type="match status" value="1"/>
</dbReference>
<dbReference type="PROSITE" id="PS50112">
    <property type="entry name" value="PAS"/>
    <property type="match status" value="1"/>
</dbReference>
<name>A0ABV9QFZ3_9BURK</name>
<sequence length="1124" mass="125274">MALICWLGTKVSYLLFHALAELFSIVIGTVAMVVATTSLRFTRNHFVVYVAVGIGWCGAIDLAHLLAFQGMQLLPTDSANPATQLWLAARCLQALALLSAPLFLLRSVHVVWLHLGFGAAALLSILAVASGHLPAAYIDGQGLTPLKIYAEYAIISMMVGAMLLFWHYRALMSPQLLTNLLLAAALLMAAEFAFTRYVSVYAQANLIGHVLKIFAYWHVYLALVHNTLGEPFDMLTRTASTYDAVPDPTLVIGTDGTIRQANQAAAQHCQLPTEKLVNQSSHALFHNAAVAPQDCPVCQHLLTQHTAFTVELERHQDQRTIECSLAPLHFPGDGRGYVQVVRDITERQRMETERQALVFTLGERIKELRCLHAIAQLVETPQLQLPPLLEGVVRLLPAAFLRPEQIQVALHSTWGHFGLPLPTPLPAVRKERTLRIHGQAQGQLLVWYPCPADGSPTPHFLPEEDPLLDSVVQQIADCIERIQAAEKVQRLSNLYELLSTTNRAVVYSQNRDELLDRLYQGLIAHSTFPMLFLALRTTPDQPLQLAHTHGIAATVLPALEQTIHHHGSAFNTLLPTLVDGEIRVYDVPALPNAPLTDPWLAFLHEQHIGQRALLPLFYDGQLLGVFGLYASPQNIFEHDEMLLLNEMASDLSFALRNFSNAQHLRAAQEQVSLSEHRFSELFQASPSPMQIYSLSTGELRTLNKSFQQWLGYTPQDIATINHWFAAAYATPQIRDELRQHWEESLTLARQGTVAESPELVLRCKDGSARIARGTVALVGDEAIIAWTDLTDIRCSQRTLLESEKRFRSMIEQTISGIYVRRGGRIIYVNPSYCEMMGWSAQELLNNDILSFTTTDSPTLERIHAAWHRLEEGERNVSYSVPMRRKDGTMIELGLNANQILWDDGEEATIVMAQDVTERKRAEEQIAGYVHQLEDSMKGTLQAVSNMVEMRDPYTAGHERRVGLIAGAIARQMGWDEARCTMLELVGLVHDIGKIAVPAEILTKPSRLSELEMEIVKCHAQTGYEILKDVHFPMPVADIIRQHHERMDGSGYPQGLHGDQIMPEARVLAVADVLESMAADRPYRPALGLDVALAEIVRGRGHIYDPVVADALVSLVREHGYTLPQ</sequence>
<feature type="domain" description="HD" evidence="4">
    <location>
        <begin position="954"/>
        <end position="1076"/>
    </location>
</feature>
<feature type="domain" description="HD-GYP" evidence="5">
    <location>
        <begin position="932"/>
        <end position="1124"/>
    </location>
</feature>
<feature type="transmembrane region" description="Helical" evidence="1">
    <location>
        <begin position="46"/>
        <end position="67"/>
    </location>
</feature>
<dbReference type="SUPFAM" id="SSF55781">
    <property type="entry name" value="GAF domain-like"/>
    <property type="match status" value="1"/>
</dbReference>
<dbReference type="PROSITE" id="PS50113">
    <property type="entry name" value="PAC"/>
    <property type="match status" value="1"/>
</dbReference>
<dbReference type="Pfam" id="PF08448">
    <property type="entry name" value="PAS_4"/>
    <property type="match status" value="1"/>
</dbReference>
<dbReference type="InterPro" id="IPR006674">
    <property type="entry name" value="HD_domain"/>
</dbReference>
<dbReference type="InterPro" id="IPR000700">
    <property type="entry name" value="PAS-assoc_C"/>
</dbReference>
<dbReference type="Pfam" id="PF13487">
    <property type="entry name" value="HD_5"/>
    <property type="match status" value="1"/>
</dbReference>
<dbReference type="NCBIfam" id="TIGR00229">
    <property type="entry name" value="sensory_box"/>
    <property type="match status" value="2"/>
</dbReference>
<dbReference type="InterPro" id="IPR013767">
    <property type="entry name" value="PAS_fold"/>
</dbReference>
<dbReference type="SMART" id="SM00471">
    <property type="entry name" value="HDc"/>
    <property type="match status" value="1"/>
</dbReference>
<dbReference type="Pfam" id="PF13426">
    <property type="entry name" value="PAS_9"/>
    <property type="match status" value="1"/>
</dbReference>
<dbReference type="InterPro" id="IPR035965">
    <property type="entry name" value="PAS-like_dom_sf"/>
</dbReference>
<dbReference type="PANTHER" id="PTHR43155:SF2">
    <property type="entry name" value="CYCLIC DI-GMP PHOSPHODIESTERASE PA4108"/>
    <property type="match status" value="1"/>
</dbReference>
<dbReference type="Gene3D" id="1.10.3210.10">
    <property type="entry name" value="Hypothetical protein af1432"/>
    <property type="match status" value="1"/>
</dbReference>
<organism evidence="6 7">
    <name type="scientific">Giesbergeria sinuosa</name>
    <dbReference type="NCBI Taxonomy" id="80883"/>
    <lineage>
        <taxon>Bacteria</taxon>
        <taxon>Pseudomonadati</taxon>
        <taxon>Pseudomonadota</taxon>
        <taxon>Betaproteobacteria</taxon>
        <taxon>Burkholderiales</taxon>
        <taxon>Comamonadaceae</taxon>
        <taxon>Giesbergeria</taxon>
    </lineage>
</organism>
<feature type="domain" description="PAC" evidence="3">
    <location>
        <begin position="876"/>
        <end position="927"/>
    </location>
</feature>
<dbReference type="SUPFAM" id="SSF55785">
    <property type="entry name" value="PYP-like sensor domain (PAS domain)"/>
    <property type="match status" value="3"/>
</dbReference>
<dbReference type="Pfam" id="PF00989">
    <property type="entry name" value="PAS"/>
    <property type="match status" value="1"/>
</dbReference>
<protein>
    <submittedName>
        <fullName evidence="6">MASE3 domain-containing protein</fullName>
    </submittedName>
</protein>
<dbReference type="PROSITE" id="PS51831">
    <property type="entry name" value="HD"/>
    <property type="match status" value="1"/>
</dbReference>
<reference evidence="7" key="1">
    <citation type="journal article" date="2019" name="Int. J. Syst. Evol. Microbiol.">
        <title>The Global Catalogue of Microorganisms (GCM) 10K type strain sequencing project: providing services to taxonomists for standard genome sequencing and annotation.</title>
        <authorList>
            <consortium name="The Broad Institute Genomics Platform"/>
            <consortium name="The Broad Institute Genome Sequencing Center for Infectious Disease"/>
            <person name="Wu L."/>
            <person name="Ma J."/>
        </authorList>
    </citation>
    <scope>NUCLEOTIDE SEQUENCE [LARGE SCALE GENOMIC DNA]</scope>
    <source>
        <strain evidence="7">CCUG 49452</strain>
    </source>
</reference>
<feature type="transmembrane region" description="Helical" evidence="1">
    <location>
        <begin position="180"/>
        <end position="198"/>
    </location>
</feature>
<dbReference type="SMART" id="SM00091">
    <property type="entry name" value="PAS"/>
    <property type="match status" value="3"/>
</dbReference>
<dbReference type="SUPFAM" id="SSF109604">
    <property type="entry name" value="HD-domain/PDEase-like"/>
    <property type="match status" value="1"/>
</dbReference>
<gene>
    <name evidence="6" type="ORF">ACFO6X_14600</name>
</gene>
<dbReference type="Pfam" id="PF17159">
    <property type="entry name" value="MASE3"/>
    <property type="match status" value="1"/>
</dbReference>
<dbReference type="NCBIfam" id="TIGR00277">
    <property type="entry name" value="HDIG"/>
    <property type="match status" value="1"/>
</dbReference>
<dbReference type="InterPro" id="IPR003607">
    <property type="entry name" value="HD/PDEase_dom"/>
</dbReference>
<dbReference type="InterPro" id="IPR037522">
    <property type="entry name" value="HD_GYP_dom"/>
</dbReference>
<feature type="transmembrane region" description="Helical" evidence="1">
    <location>
        <begin position="149"/>
        <end position="168"/>
    </location>
</feature>
<accession>A0ABV9QFZ3</accession>
<dbReference type="PANTHER" id="PTHR43155">
    <property type="entry name" value="CYCLIC DI-GMP PHOSPHODIESTERASE PA4108-RELATED"/>
    <property type="match status" value="1"/>
</dbReference>
<dbReference type="CDD" id="cd00130">
    <property type="entry name" value="PAS"/>
    <property type="match status" value="2"/>
</dbReference>
<evidence type="ECO:0000259" key="4">
    <source>
        <dbReference type="PROSITE" id="PS51831"/>
    </source>
</evidence>
<keyword evidence="1" id="KW-0812">Transmembrane</keyword>
<dbReference type="Gene3D" id="3.30.450.20">
    <property type="entry name" value="PAS domain"/>
    <property type="match status" value="3"/>
</dbReference>
<keyword evidence="1" id="KW-1133">Transmembrane helix</keyword>
<keyword evidence="1" id="KW-0472">Membrane</keyword>
<evidence type="ECO:0000259" key="3">
    <source>
        <dbReference type="PROSITE" id="PS50113"/>
    </source>
</evidence>
<dbReference type="Proteomes" id="UP001596001">
    <property type="component" value="Unassembled WGS sequence"/>
</dbReference>
<evidence type="ECO:0000259" key="2">
    <source>
        <dbReference type="PROSITE" id="PS50112"/>
    </source>
</evidence>
<evidence type="ECO:0000313" key="6">
    <source>
        <dbReference type="EMBL" id="MFC4790211.1"/>
    </source>
</evidence>
<keyword evidence="7" id="KW-1185">Reference proteome</keyword>
<dbReference type="InterPro" id="IPR006675">
    <property type="entry name" value="HDIG_dom"/>
</dbReference>
<feature type="domain" description="PAS" evidence="2">
    <location>
        <begin position="802"/>
        <end position="849"/>
    </location>
</feature>
<dbReference type="RefSeq" id="WP_382434426.1">
    <property type="nucleotide sequence ID" value="NZ_JBHSHJ010000015.1"/>
</dbReference>
<feature type="transmembrane region" description="Helical" evidence="1">
    <location>
        <begin position="87"/>
        <end position="105"/>
    </location>
</feature>
<feature type="transmembrane region" description="Helical" evidence="1">
    <location>
        <begin position="12"/>
        <end position="34"/>
    </location>
</feature>
<dbReference type="EMBL" id="JBHSHJ010000015">
    <property type="protein sequence ID" value="MFC4790211.1"/>
    <property type="molecule type" value="Genomic_DNA"/>
</dbReference>
<dbReference type="InterPro" id="IPR033425">
    <property type="entry name" value="MASE3"/>
</dbReference>
<feature type="transmembrane region" description="Helical" evidence="1">
    <location>
        <begin position="112"/>
        <end position="137"/>
    </location>
</feature>
<dbReference type="InterPro" id="IPR029016">
    <property type="entry name" value="GAF-like_dom_sf"/>
</dbReference>
<evidence type="ECO:0000256" key="1">
    <source>
        <dbReference type="SAM" id="Phobius"/>
    </source>
</evidence>
<dbReference type="CDD" id="cd00077">
    <property type="entry name" value="HDc"/>
    <property type="match status" value="1"/>
</dbReference>
<evidence type="ECO:0000313" key="7">
    <source>
        <dbReference type="Proteomes" id="UP001596001"/>
    </source>
</evidence>
<comment type="caution">
    <text evidence="6">The sequence shown here is derived from an EMBL/GenBank/DDBJ whole genome shotgun (WGS) entry which is preliminary data.</text>
</comment>
<evidence type="ECO:0000259" key="5">
    <source>
        <dbReference type="PROSITE" id="PS51832"/>
    </source>
</evidence>
<dbReference type="InterPro" id="IPR000014">
    <property type="entry name" value="PAS"/>
</dbReference>
<proteinExistence type="predicted"/>